<name>A0A1E1L208_9HELO</name>
<keyword evidence="1" id="KW-0285">Flavoprotein</keyword>
<dbReference type="PRINTS" id="PR00420">
    <property type="entry name" value="RNGMNOXGNASE"/>
</dbReference>
<evidence type="ECO:0000256" key="2">
    <source>
        <dbReference type="ARBA" id="ARBA00022827"/>
    </source>
</evidence>
<keyword evidence="6" id="KW-1185">Reference proteome</keyword>
<keyword evidence="3" id="KW-0560">Oxidoreductase</keyword>
<dbReference type="PANTHER" id="PTHR46720:SF3">
    <property type="entry name" value="FAD-BINDING DOMAIN-CONTAINING PROTEIN-RELATED"/>
    <property type="match status" value="1"/>
</dbReference>
<reference evidence="6" key="1">
    <citation type="submission" date="2016-03" db="EMBL/GenBank/DDBJ databases">
        <authorList>
            <person name="Ploux O."/>
        </authorList>
    </citation>
    <scope>NUCLEOTIDE SEQUENCE [LARGE SCALE GENOMIC DNA]</scope>
    <source>
        <strain evidence="6">UK7</strain>
    </source>
</reference>
<keyword evidence="2" id="KW-0274">FAD</keyword>
<dbReference type="Gene3D" id="3.50.50.60">
    <property type="entry name" value="FAD/NAD(P)-binding domain"/>
    <property type="match status" value="1"/>
</dbReference>
<accession>A0A1E1L208</accession>
<dbReference type="PANTHER" id="PTHR46720">
    <property type="entry name" value="HYDROXYLASE, PUTATIVE (AFU_ORTHOLOGUE AFUA_3G01460)-RELATED"/>
    <property type="match status" value="1"/>
</dbReference>
<feature type="domain" description="FAD-binding" evidence="4">
    <location>
        <begin position="307"/>
        <end position="346"/>
    </location>
</feature>
<evidence type="ECO:0000256" key="1">
    <source>
        <dbReference type="ARBA" id="ARBA00022630"/>
    </source>
</evidence>
<feature type="domain" description="FAD-binding" evidence="4">
    <location>
        <begin position="13"/>
        <end position="186"/>
    </location>
</feature>
<dbReference type="InterPro" id="IPR051104">
    <property type="entry name" value="FAD_monoxygenase"/>
</dbReference>
<dbReference type="AlphaFoldDB" id="A0A1E1L208"/>
<evidence type="ECO:0000313" key="5">
    <source>
        <dbReference type="EMBL" id="CZT03638.1"/>
    </source>
</evidence>
<sequence length="447" mass="49599">MGSLDAEPNVLRIAIVGTGIAGLTAAIALRKLPHVKVELYEKATELKEIGASITLGPNGLRTLQRLDLEDCISSEVGYRGPNPISRFYRHWKTNEIIGEDFYEDVHEELHYTARFHRGHLQQALLKHVPRDTIHLKKKLVSATLAQEDDGEVRMEFADGSTAVADLLVGADGISSGVRQSFAPDFELEWSGHTAFRGIFPASLVDDIPGVPLDSTHWWGPDTNFFATRLARDLFTVQGGIYADPKDEAAIRKFRDGGQWDKEADIQLLREKYVDWNPVVKQLSEVCPHVRYYPNYFCGSSLPTWIFGGRVTLIGDAAHAHGGAFATGGSLAIDDAYALFLSLQTILPPSSSSSVPSSSPTIKPSSSQILAALQLYENTRRPHAVKLLKVVHANNEMKTRKIITATQETDRELRDRAKRGSNTTWLHEHDVVGAFEEVVRRRKGEDGR</sequence>
<organism evidence="5 6">
    <name type="scientific">Rhynchosporium graminicola</name>
    <dbReference type="NCBI Taxonomy" id="2792576"/>
    <lineage>
        <taxon>Eukaryota</taxon>
        <taxon>Fungi</taxon>
        <taxon>Dikarya</taxon>
        <taxon>Ascomycota</taxon>
        <taxon>Pezizomycotina</taxon>
        <taxon>Leotiomycetes</taxon>
        <taxon>Helotiales</taxon>
        <taxon>Ploettnerulaceae</taxon>
        <taxon>Rhynchosporium</taxon>
    </lineage>
</organism>
<dbReference type="EMBL" id="FJUW01000029">
    <property type="protein sequence ID" value="CZT03638.1"/>
    <property type="molecule type" value="Genomic_DNA"/>
</dbReference>
<protein>
    <submittedName>
        <fullName evidence="5">Related to salicylate 1-monooxygenase</fullName>
    </submittedName>
</protein>
<dbReference type="GO" id="GO:0071949">
    <property type="term" value="F:FAD binding"/>
    <property type="evidence" value="ECO:0007669"/>
    <property type="project" value="InterPro"/>
</dbReference>
<comment type="caution">
    <text evidence="5">The sequence shown here is derived from an EMBL/GenBank/DDBJ whole genome shotgun (WGS) entry which is preliminary data.</text>
</comment>
<dbReference type="InParanoid" id="A0A1E1L208"/>
<dbReference type="InterPro" id="IPR036188">
    <property type="entry name" value="FAD/NAD-bd_sf"/>
</dbReference>
<evidence type="ECO:0000313" key="6">
    <source>
        <dbReference type="Proteomes" id="UP000178129"/>
    </source>
</evidence>
<evidence type="ECO:0000259" key="4">
    <source>
        <dbReference type="Pfam" id="PF01494"/>
    </source>
</evidence>
<gene>
    <name evidence="5" type="ORF">RCO7_07644</name>
</gene>
<dbReference type="SUPFAM" id="SSF51905">
    <property type="entry name" value="FAD/NAD(P)-binding domain"/>
    <property type="match status" value="1"/>
</dbReference>
<proteinExistence type="predicted"/>
<dbReference type="Pfam" id="PF01494">
    <property type="entry name" value="FAD_binding_3"/>
    <property type="match status" value="2"/>
</dbReference>
<dbReference type="GO" id="GO:0044550">
    <property type="term" value="P:secondary metabolite biosynthetic process"/>
    <property type="evidence" value="ECO:0007669"/>
    <property type="project" value="TreeGrafter"/>
</dbReference>
<dbReference type="Proteomes" id="UP000178129">
    <property type="component" value="Unassembled WGS sequence"/>
</dbReference>
<dbReference type="STRING" id="914237.A0A1E1L208"/>
<evidence type="ECO:0000256" key="3">
    <source>
        <dbReference type="ARBA" id="ARBA00023002"/>
    </source>
</evidence>
<dbReference type="InterPro" id="IPR002938">
    <property type="entry name" value="FAD-bd"/>
</dbReference>
<dbReference type="GO" id="GO:0016491">
    <property type="term" value="F:oxidoreductase activity"/>
    <property type="evidence" value="ECO:0007669"/>
    <property type="project" value="UniProtKB-KW"/>
</dbReference>